<organism evidence="3 4">
    <name type="scientific">Lottia gigantea</name>
    <name type="common">Giant owl limpet</name>
    <dbReference type="NCBI Taxonomy" id="225164"/>
    <lineage>
        <taxon>Eukaryota</taxon>
        <taxon>Metazoa</taxon>
        <taxon>Spiralia</taxon>
        <taxon>Lophotrochozoa</taxon>
        <taxon>Mollusca</taxon>
        <taxon>Gastropoda</taxon>
        <taxon>Patellogastropoda</taxon>
        <taxon>Lottioidea</taxon>
        <taxon>Lottiidae</taxon>
        <taxon>Lottia</taxon>
    </lineage>
</organism>
<feature type="region of interest" description="Disordered" evidence="1">
    <location>
        <begin position="84"/>
        <end position="116"/>
    </location>
</feature>
<gene>
    <name evidence="3" type="ORF">LOTGIDRAFT_231402</name>
</gene>
<feature type="region of interest" description="Disordered" evidence="1">
    <location>
        <begin position="1"/>
        <end position="45"/>
    </location>
</feature>
<protein>
    <recommendedName>
        <fullName evidence="2">BZIP domain-containing protein</fullName>
    </recommendedName>
</protein>
<evidence type="ECO:0000256" key="1">
    <source>
        <dbReference type="SAM" id="MobiDB-lite"/>
    </source>
</evidence>
<dbReference type="CTD" id="20248574"/>
<dbReference type="EMBL" id="KB201262">
    <property type="protein sequence ID" value="ESO98332.1"/>
    <property type="molecule type" value="Genomic_DNA"/>
</dbReference>
<dbReference type="HOGENOM" id="CLU_075833_0_0_1"/>
<dbReference type="RefSeq" id="XP_009051030.1">
    <property type="nucleotide sequence ID" value="XM_009052782.1"/>
</dbReference>
<evidence type="ECO:0000313" key="4">
    <source>
        <dbReference type="Proteomes" id="UP000030746"/>
    </source>
</evidence>
<accession>V4AMH2</accession>
<dbReference type="InterPro" id="IPR004827">
    <property type="entry name" value="bZIP"/>
</dbReference>
<keyword evidence="4" id="KW-1185">Reference proteome</keyword>
<dbReference type="GO" id="GO:0000981">
    <property type="term" value="F:DNA-binding transcription factor activity, RNA polymerase II-specific"/>
    <property type="evidence" value="ECO:0007669"/>
    <property type="project" value="TreeGrafter"/>
</dbReference>
<feature type="compositionally biased region" description="Acidic residues" evidence="1">
    <location>
        <begin position="20"/>
        <end position="37"/>
    </location>
</feature>
<dbReference type="PROSITE" id="PS00036">
    <property type="entry name" value="BZIP_BASIC"/>
    <property type="match status" value="1"/>
</dbReference>
<dbReference type="GO" id="GO:0006986">
    <property type="term" value="P:response to unfolded protein"/>
    <property type="evidence" value="ECO:0007669"/>
    <property type="project" value="InterPro"/>
</dbReference>
<evidence type="ECO:0000259" key="2">
    <source>
        <dbReference type="PROSITE" id="PS00036"/>
    </source>
</evidence>
<dbReference type="PANTHER" id="PTHR21552">
    <property type="entry name" value="ADULT RETINA PROTEIN"/>
    <property type="match status" value="1"/>
</dbReference>
<dbReference type="GO" id="GO:0000977">
    <property type="term" value="F:RNA polymerase II transcription regulatory region sequence-specific DNA binding"/>
    <property type="evidence" value="ECO:0007669"/>
    <property type="project" value="TreeGrafter"/>
</dbReference>
<dbReference type="AlphaFoldDB" id="V4AMH2"/>
<dbReference type="KEGG" id="lgi:LOTGIDRAFT_231402"/>
<sequence>MAFLTLFQDSESSMTGSFDDSNEDDDSSDEEFSDGEMDMSHLNNTSVLEDGKKGEKFFWQYNVQSKGPKGTKLKLHLDSKNPHKLKNFEDPVFDPNNTKSGIRHGGKARKGDGNDIVPSPRKLFSLGVQIRRLNHMINEISANNDQSASKRNELRKKKNKLASRACRLKKKAQHEANKVKLFGIGKEHSQLIEVIKTIKGELKKKARDVENETLSNKENLISTLDRLIANKLTDRIAGNTTVYVNSVIKTVEGGDTTGGIPSARK</sequence>
<dbReference type="GeneID" id="20248574"/>
<dbReference type="OrthoDB" id="8931646at2759"/>
<dbReference type="InterPro" id="IPR039165">
    <property type="entry name" value="CREBRF"/>
</dbReference>
<proteinExistence type="predicted"/>
<dbReference type="PANTHER" id="PTHR21552:SF2">
    <property type="entry name" value="CREB3 REGULATORY FACTOR"/>
    <property type="match status" value="1"/>
</dbReference>
<dbReference type="GO" id="GO:0005634">
    <property type="term" value="C:nucleus"/>
    <property type="evidence" value="ECO:0007669"/>
    <property type="project" value="TreeGrafter"/>
</dbReference>
<evidence type="ECO:0000313" key="3">
    <source>
        <dbReference type="EMBL" id="ESO98332.1"/>
    </source>
</evidence>
<dbReference type="OMA" id="THNRLAI"/>
<feature type="domain" description="BZIP" evidence="2">
    <location>
        <begin position="155"/>
        <end position="169"/>
    </location>
</feature>
<name>V4AMH2_LOTGI</name>
<dbReference type="STRING" id="225164.V4AMH2"/>
<dbReference type="Proteomes" id="UP000030746">
    <property type="component" value="Unassembled WGS sequence"/>
</dbReference>
<reference evidence="3 4" key="1">
    <citation type="journal article" date="2013" name="Nature">
        <title>Insights into bilaterian evolution from three spiralian genomes.</title>
        <authorList>
            <person name="Simakov O."/>
            <person name="Marletaz F."/>
            <person name="Cho S.J."/>
            <person name="Edsinger-Gonzales E."/>
            <person name="Havlak P."/>
            <person name="Hellsten U."/>
            <person name="Kuo D.H."/>
            <person name="Larsson T."/>
            <person name="Lv J."/>
            <person name="Arendt D."/>
            <person name="Savage R."/>
            <person name="Osoegawa K."/>
            <person name="de Jong P."/>
            <person name="Grimwood J."/>
            <person name="Chapman J.A."/>
            <person name="Shapiro H."/>
            <person name="Aerts A."/>
            <person name="Otillar R.P."/>
            <person name="Terry A.Y."/>
            <person name="Boore J.L."/>
            <person name="Grigoriev I.V."/>
            <person name="Lindberg D.R."/>
            <person name="Seaver E.C."/>
            <person name="Weisblat D.A."/>
            <person name="Putnam N.H."/>
            <person name="Rokhsar D.S."/>
        </authorList>
    </citation>
    <scope>NUCLEOTIDE SEQUENCE [LARGE SCALE GENOMIC DNA]</scope>
</reference>